<dbReference type="InterPro" id="IPR036465">
    <property type="entry name" value="vWFA_dom_sf"/>
</dbReference>
<dbReference type="PANTHER" id="PTHR41248:SF1">
    <property type="entry name" value="NORD PROTEIN"/>
    <property type="match status" value="1"/>
</dbReference>
<dbReference type="RefSeq" id="WP_084231161.1">
    <property type="nucleotide sequence ID" value="NZ_FWWR01000011.1"/>
</dbReference>
<dbReference type="Proteomes" id="UP000192368">
    <property type="component" value="Unassembled WGS sequence"/>
</dbReference>
<protein>
    <submittedName>
        <fullName evidence="1">Nitric oxide reductase activation protein-like protein</fullName>
    </submittedName>
</protein>
<evidence type="ECO:0000313" key="1">
    <source>
        <dbReference type="EMBL" id="SMB90250.1"/>
    </source>
</evidence>
<accession>A0A1W1VAM0</accession>
<evidence type="ECO:0000313" key="2">
    <source>
        <dbReference type="Proteomes" id="UP000192368"/>
    </source>
</evidence>
<name>A0A1W1VAM0_PEPAS</name>
<dbReference type="InterPro" id="IPR051928">
    <property type="entry name" value="NorD/CobT"/>
</dbReference>
<dbReference type="AlphaFoldDB" id="A0A1W1VAM0"/>
<dbReference type="Gene3D" id="3.40.50.410">
    <property type="entry name" value="von Willebrand factor, type A domain"/>
    <property type="match status" value="1"/>
</dbReference>
<organism evidence="1 2">
    <name type="scientific">Peptoniphilus asaccharolyticus DSM 20463</name>
    <dbReference type="NCBI Taxonomy" id="573058"/>
    <lineage>
        <taxon>Bacteria</taxon>
        <taxon>Bacillati</taxon>
        <taxon>Bacillota</taxon>
        <taxon>Tissierellia</taxon>
        <taxon>Tissierellales</taxon>
        <taxon>Peptoniphilaceae</taxon>
        <taxon>Peptoniphilus</taxon>
    </lineage>
</organism>
<dbReference type="STRING" id="573058.SAMN00017477_1597"/>
<reference evidence="2" key="1">
    <citation type="submission" date="2017-04" db="EMBL/GenBank/DDBJ databases">
        <authorList>
            <person name="Varghese N."/>
            <person name="Submissions S."/>
        </authorList>
    </citation>
    <scope>NUCLEOTIDE SEQUENCE [LARGE SCALE GENOMIC DNA]</scope>
    <source>
        <strain evidence="2">DSM 20463</strain>
    </source>
</reference>
<gene>
    <name evidence="1" type="ORF">SAMN00017477_1597</name>
</gene>
<keyword evidence="2" id="KW-1185">Reference proteome</keyword>
<dbReference type="OrthoDB" id="1632179at2"/>
<sequence length="563" mass="65254">MSKNKNIVWTVSEDYSSDVDTKTFLCESYYRLALLGMTQKIYNKFTIEKFLSFHVNSKSNYKDLKMVMALTIENAIREKLFEFRPGTRDFFDEFIKDLKSKYDFIQPSSIGEELERAYYSKYLKSARIANGSLEQLLIEIENFNSLETYELLNFLKNTYQKYFHIYDNIPALDKVEKFIEKVKSKQIVSPVVVNVREVEISDLEKFNIESAEFTQSIYEDLKEVIDRSEIKSGAKDYSAIVERRYGKPIARANEVKKIENEICTGIHENVKLYFTNGEYNLKDSFFKAQAEETHRKNLEKYKADELHFKRAVINLKEVLKNSILKNSEQYNIRSTTGELVASEIWKSLYSNNQKIFKRNYSDDLGDISVDILLDSSASQTIRQSDVAIEAFIIAEALTSLNIDTRVMSFNNFFDHMIVKTYRDYHDSKLKNSEIFKFQGSGSNRDGLAIKLITHLIEKNPHDRKFLIVLSDGKPNDETDLGLIGMADLGVENYVDEVAKYDTYNSIMKARLMNINVLGVFTGLEEDLETEKKIFGSDFAYITDLKRFHSIVGIFFKAIANKIN</sequence>
<dbReference type="EMBL" id="FWWR01000011">
    <property type="protein sequence ID" value="SMB90250.1"/>
    <property type="molecule type" value="Genomic_DNA"/>
</dbReference>
<proteinExistence type="predicted"/>
<dbReference type="SUPFAM" id="SSF53300">
    <property type="entry name" value="vWA-like"/>
    <property type="match status" value="1"/>
</dbReference>
<dbReference type="PANTHER" id="PTHR41248">
    <property type="entry name" value="NORD PROTEIN"/>
    <property type="match status" value="1"/>
</dbReference>